<accession>A0A564ZCL0</accession>
<reference evidence="2 3" key="1">
    <citation type="submission" date="2019-07" db="EMBL/GenBank/DDBJ databases">
        <authorList>
            <person name="Jastrzebski P J."/>
            <person name="Paukszto L."/>
            <person name="Jastrzebski P J."/>
        </authorList>
    </citation>
    <scope>NUCLEOTIDE SEQUENCE [LARGE SCALE GENOMIC DNA]</scope>
    <source>
        <strain evidence="2 3">WMS-il1</strain>
    </source>
</reference>
<proteinExistence type="predicted"/>
<dbReference type="EMBL" id="CABIJS010000707">
    <property type="protein sequence ID" value="VUZ56598.1"/>
    <property type="molecule type" value="Genomic_DNA"/>
</dbReference>
<evidence type="ECO:0000313" key="2">
    <source>
        <dbReference type="EMBL" id="VUZ56598.1"/>
    </source>
</evidence>
<sequence length="233" mass="26314">MSESSAGGHGQRMADHTPERDVLVCLRIQAFLLLYSGRRPDDWLFRVGLHWFSPWGGLSNVGFVAINGGPLCLVSYIRICFSSFAMSSKDPTIDPASLEHLLVALESKLQMEQESLAVLNEQRRKIEDALTKNNTALTENKRAYEEAKSKLASTESELQTKLEILAIYQEVENRLDEAMQQITELEVAHAQQAIKKQRDNSPSGPKQHLKQTLFWRLGCSGRLDVWLLNINMC</sequence>
<protein>
    <submittedName>
        <fullName evidence="2">Uncharacterized protein</fullName>
    </submittedName>
</protein>
<feature type="coiled-coil region" evidence="1">
    <location>
        <begin position="102"/>
        <end position="188"/>
    </location>
</feature>
<gene>
    <name evidence="2" type="ORF">WMSIL1_LOCUS14212</name>
</gene>
<keyword evidence="3" id="KW-1185">Reference proteome</keyword>
<keyword evidence="1" id="KW-0175">Coiled coil</keyword>
<dbReference type="AlphaFoldDB" id="A0A564ZCL0"/>
<organism evidence="2 3">
    <name type="scientific">Hymenolepis diminuta</name>
    <name type="common">Rat tapeworm</name>
    <dbReference type="NCBI Taxonomy" id="6216"/>
    <lineage>
        <taxon>Eukaryota</taxon>
        <taxon>Metazoa</taxon>
        <taxon>Spiralia</taxon>
        <taxon>Lophotrochozoa</taxon>
        <taxon>Platyhelminthes</taxon>
        <taxon>Cestoda</taxon>
        <taxon>Eucestoda</taxon>
        <taxon>Cyclophyllidea</taxon>
        <taxon>Hymenolepididae</taxon>
        <taxon>Hymenolepis</taxon>
    </lineage>
</organism>
<evidence type="ECO:0000256" key="1">
    <source>
        <dbReference type="SAM" id="Coils"/>
    </source>
</evidence>
<dbReference type="Proteomes" id="UP000321570">
    <property type="component" value="Unassembled WGS sequence"/>
</dbReference>
<evidence type="ECO:0000313" key="3">
    <source>
        <dbReference type="Proteomes" id="UP000321570"/>
    </source>
</evidence>
<name>A0A564ZCL0_HYMDI</name>